<protein>
    <submittedName>
        <fullName evidence="3">Uncharacterized protein</fullName>
    </submittedName>
</protein>
<evidence type="ECO:0000256" key="2">
    <source>
        <dbReference type="SAM" id="Phobius"/>
    </source>
</evidence>
<feature type="transmembrane region" description="Helical" evidence="2">
    <location>
        <begin position="47"/>
        <end position="73"/>
    </location>
</feature>
<organism evidence="3 4">
    <name type="scientific">Pholiota conissans</name>
    <dbReference type="NCBI Taxonomy" id="109636"/>
    <lineage>
        <taxon>Eukaryota</taxon>
        <taxon>Fungi</taxon>
        <taxon>Dikarya</taxon>
        <taxon>Basidiomycota</taxon>
        <taxon>Agaricomycotina</taxon>
        <taxon>Agaricomycetes</taxon>
        <taxon>Agaricomycetidae</taxon>
        <taxon>Agaricales</taxon>
        <taxon>Agaricineae</taxon>
        <taxon>Strophariaceae</taxon>
        <taxon>Pholiota</taxon>
    </lineage>
</organism>
<sequence length="784" mass="85419">MSWYSVVYSHFVVFFVSVRLIAAQLFHRNTPSPLIALPVTSPLPSKSYIIIACQYIQRFIIAPVTAINFCNLLRQINYTLVWKIPMYMRQIANALRCIRVTVVKFFASGLLCLATVIQDSTKHPRWTSKKKPTESTVLIHIRESRSIDPPRLSAQVWQSYQTYSANSGFGYAAVPSNISVLTLDPLNTPISESSLNWGLSPTQSYLGTESSSVESQSSLVTPSQSPNQAFFNGLSFSSKNIYDCTMDITESLPEHTHSLAERLKLKQLSTKLYPMGMNPSTTSINSFGQIERLFENNYGKAASLAADEFFTSLGKQGIQVAPPAPVTIFSARVSYDTSPSRSALNMRLNALVSGNNSANSSFSTDHSTRQENTVVEEDITAAVIDVGNRLLDLSMSSSADSFVLHDISSPESDKSSVEFILSPQENLLEDDASFNLAYRDSFSRSSAVFSPPDSLFSQYSQDSTLEASSVPSSSSVSSPFYDTMTPAIPGIESPLNDNHPTFHQNPSLSEKKLNRRARITSGLAIDVKALSPTIISSVDLASPVVPANSELGPTYSDISIPSIVVSPVSEDSTSLASSPPDLSNGVIFPGQKNRLSDLETSSRAVNVEWSLPVVEYILPARIPQRAQSASIGVSGSPSRTAARETNSRRVGLRGSVPRYRFSTLPELCQDREKAAVPSSDDGTNDRRVGLLGAAPRQRFAATLSPPSLSHSPVSAARAAHEARSRAAVLDRHRARTQFFAQRDGAHGSGLRPLLLPMSVEARERGSSMSGRSVSPTRFWGMPFY</sequence>
<dbReference type="EMBL" id="MU155194">
    <property type="protein sequence ID" value="KAF9480436.1"/>
    <property type="molecule type" value="Genomic_DNA"/>
</dbReference>
<keyword evidence="4" id="KW-1185">Reference proteome</keyword>
<feature type="region of interest" description="Disordered" evidence="1">
    <location>
        <begin position="629"/>
        <end position="648"/>
    </location>
</feature>
<dbReference type="Proteomes" id="UP000807469">
    <property type="component" value="Unassembled WGS sequence"/>
</dbReference>
<reference evidence="3" key="1">
    <citation type="submission" date="2020-11" db="EMBL/GenBank/DDBJ databases">
        <authorList>
            <consortium name="DOE Joint Genome Institute"/>
            <person name="Ahrendt S."/>
            <person name="Riley R."/>
            <person name="Andreopoulos W."/>
            <person name="Labutti K."/>
            <person name="Pangilinan J."/>
            <person name="Ruiz-Duenas F.J."/>
            <person name="Barrasa J.M."/>
            <person name="Sanchez-Garcia M."/>
            <person name="Camarero S."/>
            <person name="Miyauchi S."/>
            <person name="Serrano A."/>
            <person name="Linde D."/>
            <person name="Babiker R."/>
            <person name="Drula E."/>
            <person name="Ayuso-Fernandez I."/>
            <person name="Pacheco R."/>
            <person name="Padilla G."/>
            <person name="Ferreira P."/>
            <person name="Barriuso J."/>
            <person name="Kellner H."/>
            <person name="Castanera R."/>
            <person name="Alfaro M."/>
            <person name="Ramirez L."/>
            <person name="Pisabarro A.G."/>
            <person name="Kuo A."/>
            <person name="Tritt A."/>
            <person name="Lipzen A."/>
            <person name="He G."/>
            <person name="Yan M."/>
            <person name="Ng V."/>
            <person name="Cullen D."/>
            <person name="Martin F."/>
            <person name="Rosso M.-N."/>
            <person name="Henrissat B."/>
            <person name="Hibbett D."/>
            <person name="Martinez A.T."/>
            <person name="Grigoriev I.V."/>
        </authorList>
    </citation>
    <scope>NUCLEOTIDE SEQUENCE</scope>
    <source>
        <strain evidence="3">CIRM-BRFM 674</strain>
    </source>
</reference>
<feature type="transmembrane region" description="Helical" evidence="2">
    <location>
        <begin position="94"/>
        <end position="117"/>
    </location>
</feature>
<evidence type="ECO:0000256" key="1">
    <source>
        <dbReference type="SAM" id="MobiDB-lite"/>
    </source>
</evidence>
<keyword evidence="2" id="KW-0812">Transmembrane</keyword>
<accession>A0A9P5Z6Q4</accession>
<keyword evidence="2" id="KW-1133">Transmembrane helix</keyword>
<proteinExistence type="predicted"/>
<feature type="compositionally biased region" description="Polar residues" evidence="1">
    <location>
        <begin position="629"/>
        <end position="639"/>
    </location>
</feature>
<comment type="caution">
    <text evidence="3">The sequence shown here is derived from an EMBL/GenBank/DDBJ whole genome shotgun (WGS) entry which is preliminary data.</text>
</comment>
<evidence type="ECO:0000313" key="4">
    <source>
        <dbReference type="Proteomes" id="UP000807469"/>
    </source>
</evidence>
<dbReference type="AlphaFoldDB" id="A0A9P5Z6Q4"/>
<evidence type="ECO:0000313" key="3">
    <source>
        <dbReference type="EMBL" id="KAF9480436.1"/>
    </source>
</evidence>
<keyword evidence="2" id="KW-0472">Membrane</keyword>
<dbReference type="OrthoDB" id="10375789at2759"/>
<feature type="transmembrane region" description="Helical" evidence="2">
    <location>
        <begin position="7"/>
        <end position="27"/>
    </location>
</feature>
<gene>
    <name evidence="3" type="ORF">BDN70DRAFT_992683</name>
</gene>
<name>A0A9P5Z6Q4_9AGAR</name>